<keyword evidence="7" id="KW-0479">Metal-binding</keyword>
<sequence>MSSKAGVDYVLRNQSRFQRANQRRQSGECYQIKGAIPTIKKILEQNPKYVTLMSHIRRPDGKRVERFLPQNSCSQLTSQTIVCKCWKCQINLLENLRFHIQEEGEGRDANAAWIKTDKQGVKQFRKELSALGDIYVNDAFTTAHRAHSYMVGIDHKVRKELEYFLKALETLQRPFVVMLGCAKVADKIQLLESMIDKAWHLHSYQNISIFLMEKVRFDDVYNFVDGILTKAKERILKIRVPVDYLNDGWFGKVEGSLTKRENVEVFGRAKTSLYFVDLIFNLEFQQVKDGSLGILNALVKQTSSGATTIVADIVDIVDSYQANDKLNYVSTGSASLELLEGKILPGVEYLTNIKDLQYMILITQFNIINILNGQAIAITNRPHYARQCLRCLDSNKSINPQLSQYVKSIADCATALKDQVPIIAIETGEQKTYVIKPGSKFSLCLLA</sequence>
<reference evidence="15 16" key="1">
    <citation type="journal article" date="2006" name="Nature">
        <title>Global trends of whole-genome duplications revealed by the ciliate Paramecium tetraurelia.</title>
        <authorList>
            <consortium name="Genoscope"/>
            <person name="Aury J.-M."/>
            <person name="Jaillon O."/>
            <person name="Duret L."/>
            <person name="Noel B."/>
            <person name="Jubin C."/>
            <person name="Porcel B.M."/>
            <person name="Segurens B."/>
            <person name="Daubin V."/>
            <person name="Anthouard V."/>
            <person name="Aiach N."/>
            <person name="Arnaiz O."/>
            <person name="Billaut A."/>
            <person name="Beisson J."/>
            <person name="Blanc I."/>
            <person name="Bouhouche K."/>
            <person name="Camara F."/>
            <person name="Duharcourt S."/>
            <person name="Guigo R."/>
            <person name="Gogendeau D."/>
            <person name="Katinka M."/>
            <person name="Keller A.-M."/>
            <person name="Kissmehl R."/>
            <person name="Klotz C."/>
            <person name="Koll F."/>
            <person name="Le Moue A."/>
            <person name="Lepere C."/>
            <person name="Malinsky S."/>
            <person name="Nowacki M."/>
            <person name="Nowak J.K."/>
            <person name="Plattner H."/>
            <person name="Poulain J."/>
            <person name="Ruiz F."/>
            <person name="Serrano V."/>
            <person name="Zagulski M."/>
            <person name="Dessen P."/>
            <person name="Betermier M."/>
            <person name="Weissenbach J."/>
            <person name="Scarpelli C."/>
            <person name="Schachter V."/>
            <person name="Sperling L."/>
            <person name="Meyer E."/>
            <person name="Cohen J."/>
            <person name="Wincker P."/>
        </authorList>
    </citation>
    <scope>NUCLEOTIDE SEQUENCE [LARGE SCALE GENOMIC DNA]</scope>
    <source>
        <strain evidence="15 16">Stock d4-2</strain>
    </source>
</reference>
<dbReference type="InterPro" id="IPR001576">
    <property type="entry name" value="Phosphoglycerate_kinase"/>
</dbReference>
<comment type="subunit">
    <text evidence="4 14">Monomer.</text>
</comment>
<dbReference type="Gene3D" id="3.40.50.1260">
    <property type="entry name" value="Phosphoglycerate kinase, N-terminal domain"/>
    <property type="match status" value="4"/>
</dbReference>
<protein>
    <recommendedName>
        <fullName evidence="5 13">Phosphoglycerate kinase</fullName>
        <ecNumber evidence="5 13">2.7.2.3</ecNumber>
    </recommendedName>
</protein>
<dbReference type="OMA" id="SCAKEFK"/>
<dbReference type="GO" id="GO:0005524">
    <property type="term" value="F:ATP binding"/>
    <property type="evidence" value="ECO:0000318"/>
    <property type="project" value="GO_Central"/>
</dbReference>
<keyword evidence="12" id="KW-0324">Glycolysis</keyword>
<evidence type="ECO:0000256" key="14">
    <source>
        <dbReference type="RuleBase" id="RU000696"/>
    </source>
</evidence>
<dbReference type="GO" id="GO:0004618">
    <property type="term" value="F:phosphoglycerate kinase activity"/>
    <property type="evidence" value="ECO:0000318"/>
    <property type="project" value="GO_Central"/>
</dbReference>
<dbReference type="GO" id="GO:0005829">
    <property type="term" value="C:cytosol"/>
    <property type="evidence" value="ECO:0000318"/>
    <property type="project" value="GO_Central"/>
</dbReference>
<comment type="similarity">
    <text evidence="3 13">Belongs to the phosphoglycerate kinase family.</text>
</comment>
<evidence type="ECO:0000256" key="4">
    <source>
        <dbReference type="ARBA" id="ARBA00011245"/>
    </source>
</evidence>
<evidence type="ECO:0000256" key="1">
    <source>
        <dbReference type="ARBA" id="ARBA00001946"/>
    </source>
</evidence>
<proteinExistence type="inferred from homology"/>
<dbReference type="Proteomes" id="UP000000600">
    <property type="component" value="Unassembled WGS sequence"/>
</dbReference>
<evidence type="ECO:0000313" key="15">
    <source>
        <dbReference type="EMBL" id="CAK94065.1"/>
    </source>
</evidence>
<dbReference type="GO" id="GO:0006096">
    <property type="term" value="P:glycolytic process"/>
    <property type="evidence" value="ECO:0000318"/>
    <property type="project" value="GO_Central"/>
</dbReference>
<dbReference type="PRINTS" id="PR00477">
    <property type="entry name" value="PHGLYCKINASE"/>
</dbReference>
<evidence type="ECO:0000256" key="12">
    <source>
        <dbReference type="ARBA" id="ARBA00023152"/>
    </source>
</evidence>
<dbReference type="SUPFAM" id="SSF53748">
    <property type="entry name" value="Phosphoglycerate kinase"/>
    <property type="match status" value="1"/>
</dbReference>
<dbReference type="EMBL" id="CT868675">
    <property type="protein sequence ID" value="CAK94065.1"/>
    <property type="molecule type" value="Genomic_DNA"/>
</dbReference>
<dbReference type="InterPro" id="IPR036043">
    <property type="entry name" value="Phosphoglycerate_kinase_sf"/>
</dbReference>
<evidence type="ECO:0000256" key="7">
    <source>
        <dbReference type="ARBA" id="ARBA00022723"/>
    </source>
</evidence>
<keyword evidence="9 13" id="KW-0418">Kinase</keyword>
<organism evidence="15 16">
    <name type="scientific">Paramecium tetraurelia</name>
    <dbReference type="NCBI Taxonomy" id="5888"/>
    <lineage>
        <taxon>Eukaryota</taxon>
        <taxon>Sar</taxon>
        <taxon>Alveolata</taxon>
        <taxon>Ciliophora</taxon>
        <taxon>Intramacronucleata</taxon>
        <taxon>Oligohymenophorea</taxon>
        <taxon>Peniculida</taxon>
        <taxon>Parameciidae</taxon>
        <taxon>Paramecium</taxon>
    </lineage>
</organism>
<name>A0EFH4_PARTE</name>
<dbReference type="InterPro" id="IPR015824">
    <property type="entry name" value="Phosphoglycerate_kinase_N"/>
</dbReference>
<evidence type="ECO:0000256" key="2">
    <source>
        <dbReference type="ARBA" id="ARBA00004838"/>
    </source>
</evidence>
<dbReference type="RefSeq" id="XP_001461438.1">
    <property type="nucleotide sequence ID" value="XM_001461401.1"/>
</dbReference>
<dbReference type="KEGG" id="ptm:GSPATT00026388001"/>
<dbReference type="GeneID" id="5047223"/>
<dbReference type="UniPathway" id="UPA00109">
    <property type="reaction ID" value="UER00185"/>
</dbReference>
<keyword evidence="16" id="KW-1185">Reference proteome</keyword>
<dbReference type="PANTHER" id="PTHR11406">
    <property type="entry name" value="PHOSPHOGLYCERATE KINASE"/>
    <property type="match status" value="1"/>
</dbReference>
<dbReference type="EC" id="2.7.2.3" evidence="5 13"/>
<dbReference type="InParanoid" id="A0EFH4"/>
<dbReference type="STRING" id="5888.A0EFH4"/>
<keyword evidence="8" id="KW-0547">Nucleotide-binding</keyword>
<keyword evidence="6 13" id="KW-0808">Transferase</keyword>
<keyword evidence="10" id="KW-0067">ATP-binding</keyword>
<evidence type="ECO:0000256" key="5">
    <source>
        <dbReference type="ARBA" id="ARBA00013061"/>
    </source>
</evidence>
<dbReference type="OrthoDB" id="275353at2759"/>
<evidence type="ECO:0000256" key="8">
    <source>
        <dbReference type="ARBA" id="ARBA00022741"/>
    </source>
</evidence>
<dbReference type="GO" id="GO:0006094">
    <property type="term" value="P:gluconeogenesis"/>
    <property type="evidence" value="ECO:0000318"/>
    <property type="project" value="GO_Central"/>
</dbReference>
<comment type="cofactor">
    <cofactor evidence="1">
        <name>Mg(2+)</name>
        <dbReference type="ChEBI" id="CHEBI:18420"/>
    </cofactor>
</comment>
<dbReference type="GO" id="GO:0043531">
    <property type="term" value="F:ADP binding"/>
    <property type="evidence" value="ECO:0000318"/>
    <property type="project" value="GO_Central"/>
</dbReference>
<comment type="catalytic activity">
    <reaction evidence="13">
        <text>(2R)-3-phosphoglycerate + ATP = (2R)-3-phospho-glyceroyl phosphate + ADP</text>
        <dbReference type="Rhea" id="RHEA:14801"/>
        <dbReference type="ChEBI" id="CHEBI:30616"/>
        <dbReference type="ChEBI" id="CHEBI:57604"/>
        <dbReference type="ChEBI" id="CHEBI:58272"/>
        <dbReference type="ChEBI" id="CHEBI:456216"/>
        <dbReference type="EC" id="2.7.2.3"/>
    </reaction>
</comment>
<gene>
    <name evidence="15" type="ORF">GSPATT00026388001</name>
</gene>
<evidence type="ECO:0000256" key="3">
    <source>
        <dbReference type="ARBA" id="ARBA00008982"/>
    </source>
</evidence>
<dbReference type="AlphaFoldDB" id="A0EFH4"/>
<accession>A0EFH4</accession>
<dbReference type="GO" id="GO:0046872">
    <property type="term" value="F:metal ion binding"/>
    <property type="evidence" value="ECO:0007669"/>
    <property type="project" value="UniProtKB-KW"/>
</dbReference>
<comment type="pathway">
    <text evidence="2 13">Carbohydrate degradation; glycolysis; pyruvate from D-glyceraldehyde 3-phosphate: step 2/5.</text>
</comment>
<keyword evidence="11" id="KW-0460">Magnesium</keyword>
<evidence type="ECO:0000256" key="9">
    <source>
        <dbReference type="ARBA" id="ARBA00022777"/>
    </source>
</evidence>
<evidence type="ECO:0000256" key="6">
    <source>
        <dbReference type="ARBA" id="ARBA00022679"/>
    </source>
</evidence>
<evidence type="ECO:0000256" key="13">
    <source>
        <dbReference type="RuleBase" id="RU000532"/>
    </source>
</evidence>
<dbReference type="eggNOG" id="KOG1367">
    <property type="taxonomic scope" value="Eukaryota"/>
</dbReference>
<dbReference type="PANTHER" id="PTHR11406:SF0">
    <property type="entry name" value="PHOSPHOGLYCERATE KINASE"/>
    <property type="match status" value="1"/>
</dbReference>
<dbReference type="Pfam" id="PF00162">
    <property type="entry name" value="PGK"/>
    <property type="match status" value="2"/>
</dbReference>
<dbReference type="HOGENOM" id="CLU_613198_0_0_1"/>
<evidence type="ECO:0000256" key="11">
    <source>
        <dbReference type="ARBA" id="ARBA00022842"/>
    </source>
</evidence>
<evidence type="ECO:0000313" key="16">
    <source>
        <dbReference type="Proteomes" id="UP000000600"/>
    </source>
</evidence>
<evidence type="ECO:0000256" key="10">
    <source>
        <dbReference type="ARBA" id="ARBA00022840"/>
    </source>
</evidence>